<dbReference type="PANTHER" id="PTHR30632">
    <property type="entry name" value="MOLYBDATE-BINDING PERIPLASMIC PROTEIN"/>
    <property type="match status" value="1"/>
</dbReference>
<reference evidence="1 2" key="1">
    <citation type="submission" date="2016-04" db="EMBL/GenBank/DDBJ databases">
        <title>ATOL: Assembling a taxonomically balanced genome-scale reconstruction of the evolutionary history of the Enterobacteriaceae.</title>
        <authorList>
            <person name="Plunkett G.III."/>
            <person name="Neeno-Eckwall E.C."/>
            <person name="Glasner J.D."/>
            <person name="Perna N.T."/>
        </authorList>
    </citation>
    <scope>NUCLEOTIDE SEQUENCE [LARGE SCALE GENOMIC DNA]</scope>
    <source>
        <strain evidence="1 2">ATCC 700826</strain>
    </source>
</reference>
<evidence type="ECO:0000313" key="2">
    <source>
        <dbReference type="Proteomes" id="UP000078250"/>
    </source>
</evidence>
<dbReference type="GO" id="GO:0030973">
    <property type="term" value="F:molybdate ion binding"/>
    <property type="evidence" value="ECO:0007669"/>
    <property type="project" value="TreeGrafter"/>
</dbReference>
<dbReference type="RefSeq" id="WP_064720893.1">
    <property type="nucleotide sequence ID" value="NZ_LXEV01000032.1"/>
</dbReference>
<dbReference type="GO" id="GO:0015689">
    <property type="term" value="P:molybdate ion transport"/>
    <property type="evidence" value="ECO:0007669"/>
    <property type="project" value="TreeGrafter"/>
</dbReference>
<dbReference type="Gene3D" id="3.40.190.10">
    <property type="entry name" value="Periplasmic binding protein-like II"/>
    <property type="match status" value="2"/>
</dbReference>
<gene>
    <name evidence="1" type="ORF">M997_2982</name>
</gene>
<dbReference type="PANTHER" id="PTHR30632:SF0">
    <property type="entry name" value="SULFATE-BINDING PROTEIN"/>
    <property type="match status" value="1"/>
</dbReference>
<organism evidence="1 2">
    <name type="scientific">Proteus hauseri ATCC 700826</name>
    <dbReference type="NCBI Taxonomy" id="1354271"/>
    <lineage>
        <taxon>Bacteria</taxon>
        <taxon>Pseudomonadati</taxon>
        <taxon>Pseudomonadota</taxon>
        <taxon>Gammaproteobacteria</taxon>
        <taxon>Enterobacterales</taxon>
        <taxon>Morganellaceae</taxon>
        <taxon>Proteus</taxon>
    </lineage>
</organism>
<dbReference type="EMBL" id="LXEV01000032">
    <property type="protein sequence ID" value="OAT45433.1"/>
    <property type="molecule type" value="Genomic_DNA"/>
</dbReference>
<dbReference type="AlphaFoldDB" id="A0AAJ3HR39"/>
<proteinExistence type="predicted"/>
<dbReference type="InterPro" id="IPR050682">
    <property type="entry name" value="ModA/WtpA"/>
</dbReference>
<keyword evidence="2" id="KW-1185">Reference proteome</keyword>
<dbReference type="Proteomes" id="UP000078250">
    <property type="component" value="Unassembled WGS sequence"/>
</dbReference>
<dbReference type="Pfam" id="PF13531">
    <property type="entry name" value="SBP_bac_11"/>
    <property type="match status" value="1"/>
</dbReference>
<sequence length="260" mass="28997">MGLSLFAAGSLRATLPAFIEQYHQKTGEEWTLTFGPAGLLRQRIEQGEICHLFLSADENNTQQLIQKGIALQYAPFIGNQLCITAHRDCVSEHDTWLSLLANPALKLGTSTPKSDPSGDYCWQLFEKIEQTNPSLGKQLKQRAIPLVGGKHSLTIPVGKMAAHYLITTQQADLFIGYQHYQHILSQFPELMVFTIPNPFNVMAHYCAALIDAQAYGLYQEILSPYAKHYFVDVGFLPLTEPISSMNSGKKENIVINNQCV</sequence>
<protein>
    <submittedName>
        <fullName evidence="1">Molybdenum-binding periplasmic protein</fullName>
    </submittedName>
</protein>
<dbReference type="SUPFAM" id="SSF53850">
    <property type="entry name" value="Periplasmic binding protein-like II"/>
    <property type="match status" value="1"/>
</dbReference>
<evidence type="ECO:0000313" key="1">
    <source>
        <dbReference type="EMBL" id="OAT45433.1"/>
    </source>
</evidence>
<comment type="caution">
    <text evidence="1">The sequence shown here is derived from an EMBL/GenBank/DDBJ whole genome shotgun (WGS) entry which is preliminary data.</text>
</comment>
<name>A0AAJ3HR39_PROHU</name>
<accession>A0AAJ3HR39</accession>